<dbReference type="OrthoDB" id="9783671at2"/>
<keyword evidence="3" id="KW-1185">Reference proteome</keyword>
<dbReference type="InterPro" id="IPR049539">
    <property type="entry name" value="SPL"/>
</dbReference>
<dbReference type="Gene3D" id="3.80.30.30">
    <property type="match status" value="1"/>
</dbReference>
<dbReference type="GO" id="GO:0003913">
    <property type="term" value="F:DNA photolyase activity"/>
    <property type="evidence" value="ECO:0007669"/>
    <property type="project" value="TreeGrafter"/>
</dbReference>
<gene>
    <name evidence="2" type="ORF">DFR28_1087</name>
</gene>
<dbReference type="EMBL" id="QNRT01000008">
    <property type="protein sequence ID" value="RBP48278.1"/>
    <property type="molecule type" value="Genomic_DNA"/>
</dbReference>
<dbReference type="GO" id="GO:0042601">
    <property type="term" value="C:endospore-forming forespore"/>
    <property type="evidence" value="ECO:0007669"/>
    <property type="project" value="TreeGrafter"/>
</dbReference>
<dbReference type="GO" id="GO:1904047">
    <property type="term" value="F:S-adenosyl-L-methionine binding"/>
    <property type="evidence" value="ECO:0007669"/>
    <property type="project" value="TreeGrafter"/>
</dbReference>
<dbReference type="Gene3D" id="3.40.50.12110">
    <property type="match status" value="1"/>
</dbReference>
<keyword evidence="2" id="KW-0456">Lyase</keyword>
<dbReference type="AlphaFoldDB" id="A0A395JEU8"/>
<dbReference type="Proteomes" id="UP000253083">
    <property type="component" value="Unassembled WGS sequence"/>
</dbReference>
<dbReference type="Pfam" id="PF20903">
    <property type="entry name" value="SPL"/>
    <property type="match status" value="1"/>
</dbReference>
<accession>A0A395JEU8</accession>
<protein>
    <submittedName>
        <fullName evidence="2">Spore photoproduct lyase</fullName>
    </submittedName>
</protein>
<dbReference type="PANTHER" id="PTHR37822:SF2">
    <property type="entry name" value="SPORE PHOTOPRODUCT LYASE"/>
    <property type="match status" value="1"/>
</dbReference>
<dbReference type="RefSeq" id="WP_113955760.1">
    <property type="nucleotide sequence ID" value="NZ_QNRT01000008.1"/>
</dbReference>
<proteinExistence type="predicted"/>
<sequence length="336" mass="38596">MVDSVYIEQAIMDLPRTATILARYPKARQIIIERYGEVFNSHAQNFRIQKQNPSLILAAKQNSKVMPTPAQYETGGGAHYYFSHMLNCVYDCRYCFLQGMLRSANYLLFVNYDDFLEEIKQVAKRHVDDAKPVWFFSGYDCDSLAYEPVTKFAEVFVPAFKEIPNAVLELRTKSTQIRSLLNMPAQENVVVAYSLSPDAVAQQVEFGAPPFAKRLEALQRLQAHGWRIGIRFDPIVWHSDYVEDYRRTAQAVFETLDPKRIDSVTLGGFRLPKGFHKTMSKLYPEHWILNAGLDDTNGMVAYRQEIEAEVLETVSALCQKYMPADKLFCYSSYESE</sequence>
<name>A0A395JEU8_9GAMM</name>
<dbReference type="InParanoid" id="A0A395JEU8"/>
<dbReference type="PROSITE" id="PS51918">
    <property type="entry name" value="RADICAL_SAM"/>
    <property type="match status" value="1"/>
</dbReference>
<organism evidence="2 3">
    <name type="scientific">Arenicella xantha</name>
    <dbReference type="NCBI Taxonomy" id="644221"/>
    <lineage>
        <taxon>Bacteria</taxon>
        <taxon>Pseudomonadati</taxon>
        <taxon>Pseudomonadota</taxon>
        <taxon>Gammaproteobacteria</taxon>
        <taxon>Arenicellales</taxon>
        <taxon>Arenicellaceae</taxon>
        <taxon>Arenicella</taxon>
    </lineage>
</organism>
<feature type="domain" description="Radical SAM core" evidence="1">
    <location>
        <begin position="74"/>
        <end position="309"/>
    </location>
</feature>
<evidence type="ECO:0000313" key="3">
    <source>
        <dbReference type="Proteomes" id="UP000253083"/>
    </source>
</evidence>
<dbReference type="SUPFAM" id="SSF102114">
    <property type="entry name" value="Radical SAM enzymes"/>
    <property type="match status" value="1"/>
</dbReference>
<dbReference type="GO" id="GO:0051539">
    <property type="term" value="F:4 iron, 4 sulfur cluster binding"/>
    <property type="evidence" value="ECO:0007669"/>
    <property type="project" value="TreeGrafter"/>
</dbReference>
<dbReference type="InterPro" id="IPR007197">
    <property type="entry name" value="rSAM"/>
</dbReference>
<evidence type="ECO:0000313" key="2">
    <source>
        <dbReference type="EMBL" id="RBP48278.1"/>
    </source>
</evidence>
<reference evidence="2 3" key="1">
    <citation type="submission" date="2018-06" db="EMBL/GenBank/DDBJ databases">
        <title>Genomic Encyclopedia of Type Strains, Phase IV (KMG-IV): sequencing the most valuable type-strain genomes for metagenomic binning, comparative biology and taxonomic classification.</title>
        <authorList>
            <person name="Goeker M."/>
        </authorList>
    </citation>
    <scope>NUCLEOTIDE SEQUENCE [LARGE SCALE GENOMIC DNA]</scope>
    <source>
        <strain evidence="2 3">DSM 24032</strain>
    </source>
</reference>
<dbReference type="PANTHER" id="PTHR37822">
    <property type="entry name" value="SPORE PHOTOPRODUCT LYASE-RELATED"/>
    <property type="match status" value="1"/>
</dbReference>
<dbReference type="InterPro" id="IPR058240">
    <property type="entry name" value="rSAM_sf"/>
</dbReference>
<comment type="caution">
    <text evidence="2">The sequence shown here is derived from an EMBL/GenBank/DDBJ whole genome shotgun (WGS) entry which is preliminary data.</text>
</comment>
<evidence type="ECO:0000259" key="1">
    <source>
        <dbReference type="PROSITE" id="PS51918"/>
    </source>
</evidence>